<dbReference type="InterPro" id="IPR044772">
    <property type="entry name" value="NO3_transporter"/>
</dbReference>
<reference evidence="11" key="1">
    <citation type="submission" date="2016-10" db="EMBL/GenBank/DDBJ databases">
        <authorList>
            <person name="Varghese N."/>
        </authorList>
    </citation>
    <scope>NUCLEOTIDE SEQUENCE [LARGE SCALE GENOMIC DNA]</scope>
    <source>
        <strain evidence="11">DSM 45096 / BCRC 16803 / CGMCC 4.1857 / CIP 109030 / JCM 12277 / KCTC 19219 / NBRC 100920 / 33214</strain>
    </source>
</reference>
<evidence type="ECO:0000256" key="4">
    <source>
        <dbReference type="ARBA" id="ARBA00022989"/>
    </source>
</evidence>
<feature type="region of interest" description="Disordered" evidence="7">
    <location>
        <begin position="397"/>
        <end position="425"/>
    </location>
</feature>
<name>A0A1H7UQZ4_STRJI</name>
<feature type="transmembrane region" description="Helical" evidence="8">
    <location>
        <begin position="337"/>
        <end position="360"/>
    </location>
</feature>
<comment type="similarity">
    <text evidence="2">Belongs to the major facilitator superfamily. Nitrate/nitrite porter (TC 2.A.1.8) family.</text>
</comment>
<feature type="domain" description="Major facilitator superfamily (MFS) profile" evidence="9">
    <location>
        <begin position="14"/>
        <end position="392"/>
    </location>
</feature>
<keyword evidence="3 8" id="KW-0812">Transmembrane</keyword>
<evidence type="ECO:0000256" key="5">
    <source>
        <dbReference type="ARBA" id="ARBA00023063"/>
    </source>
</evidence>
<dbReference type="GO" id="GO:0042128">
    <property type="term" value="P:nitrate assimilation"/>
    <property type="evidence" value="ECO:0007669"/>
    <property type="project" value="UniProtKB-KW"/>
</dbReference>
<keyword evidence="5" id="KW-0534">Nitrate assimilation</keyword>
<dbReference type="GO" id="GO:0005886">
    <property type="term" value="C:plasma membrane"/>
    <property type="evidence" value="ECO:0007669"/>
    <property type="project" value="UniProtKB-SubCell"/>
</dbReference>
<comment type="subcellular location">
    <subcellularLocation>
        <location evidence="1">Cell membrane</location>
        <topology evidence="1">Multi-pass membrane protein</topology>
    </subcellularLocation>
</comment>
<protein>
    <submittedName>
        <fullName evidence="10">MFS transporter, NNP family, nitrate/nitrite transporter</fullName>
    </submittedName>
</protein>
<sequence>MTDPERPPAAAWLNLAVATVGFTLTFWAWDLIAPLAGSFDETLHMTDFAQSVLVAVPVLVGSLGRVPVGALTDRFGARLMFPLVSALTIVPVLLIIPAKGSYPTLVAVGFLLGLGGTTFAIGVPLVNSWFPAGRRGAALGVFGMGMGGVALSGYLTPRIYKHGHDLPFLILAIALAVFAVLAYALLRDRPDRPIPSAPLTARLARAGRLRVTWELSALYAIGFGGIVAFGVYLPTYLKTWYHLGATEAGTKAAGFALVTVVLRPIGGWLADRVHPAVVTAWALGAVALLAIVQAFDPRLTPGATVVLLLMAGGLGAASGAVFALVARVTPVSQVGSVTGIVGAMGGLGGFLPPLVMGAVYSAQHSYSIGFMLLSDVALAGCVYAYGRMRDITSTSAGTSADVEASAGTGHRLGRARPAQGPARPR</sequence>
<evidence type="ECO:0000256" key="6">
    <source>
        <dbReference type="ARBA" id="ARBA00023136"/>
    </source>
</evidence>
<evidence type="ECO:0000256" key="1">
    <source>
        <dbReference type="ARBA" id="ARBA00004651"/>
    </source>
</evidence>
<dbReference type="PANTHER" id="PTHR23515">
    <property type="entry name" value="HIGH-AFFINITY NITRATE TRANSPORTER 2.3"/>
    <property type="match status" value="1"/>
</dbReference>
<dbReference type="Gene3D" id="1.20.1250.20">
    <property type="entry name" value="MFS general substrate transporter like domains"/>
    <property type="match status" value="2"/>
</dbReference>
<dbReference type="STRING" id="235985.SAMN05414137_116101"/>
<feature type="transmembrane region" description="Helical" evidence="8">
    <location>
        <begin position="277"/>
        <end position="295"/>
    </location>
</feature>
<feature type="transmembrane region" description="Helical" evidence="8">
    <location>
        <begin position="80"/>
        <end position="98"/>
    </location>
</feature>
<keyword evidence="6 8" id="KW-0472">Membrane</keyword>
<feature type="transmembrane region" description="Helical" evidence="8">
    <location>
        <begin position="211"/>
        <end position="232"/>
    </location>
</feature>
<dbReference type="Proteomes" id="UP000183015">
    <property type="component" value="Unassembled WGS sequence"/>
</dbReference>
<dbReference type="AlphaFoldDB" id="A0A1H7UQZ4"/>
<gene>
    <name evidence="10" type="ORF">SAMN05414137_116101</name>
</gene>
<evidence type="ECO:0000256" key="2">
    <source>
        <dbReference type="ARBA" id="ARBA00008432"/>
    </source>
</evidence>
<feature type="transmembrane region" description="Helical" evidence="8">
    <location>
        <begin position="252"/>
        <end position="270"/>
    </location>
</feature>
<evidence type="ECO:0000259" key="9">
    <source>
        <dbReference type="PROSITE" id="PS50850"/>
    </source>
</evidence>
<proteinExistence type="inferred from homology"/>
<feature type="transmembrane region" description="Helical" evidence="8">
    <location>
        <begin position="168"/>
        <end position="186"/>
    </location>
</feature>
<evidence type="ECO:0000313" key="11">
    <source>
        <dbReference type="Proteomes" id="UP000183015"/>
    </source>
</evidence>
<dbReference type="Pfam" id="PF07690">
    <property type="entry name" value="MFS_1"/>
    <property type="match status" value="1"/>
</dbReference>
<dbReference type="InterPro" id="IPR020846">
    <property type="entry name" value="MFS_dom"/>
</dbReference>
<feature type="transmembrane region" description="Helical" evidence="8">
    <location>
        <begin position="104"/>
        <end position="126"/>
    </location>
</feature>
<organism evidence="10 11">
    <name type="scientific">Streptacidiphilus jiangxiensis</name>
    <dbReference type="NCBI Taxonomy" id="235985"/>
    <lineage>
        <taxon>Bacteria</taxon>
        <taxon>Bacillati</taxon>
        <taxon>Actinomycetota</taxon>
        <taxon>Actinomycetes</taxon>
        <taxon>Kitasatosporales</taxon>
        <taxon>Streptomycetaceae</taxon>
        <taxon>Streptacidiphilus</taxon>
    </lineage>
</organism>
<feature type="transmembrane region" description="Helical" evidence="8">
    <location>
        <begin position="49"/>
        <end position="68"/>
    </location>
</feature>
<dbReference type="PROSITE" id="PS50850">
    <property type="entry name" value="MFS"/>
    <property type="match status" value="1"/>
</dbReference>
<evidence type="ECO:0000313" key="10">
    <source>
        <dbReference type="EMBL" id="SEL99125.1"/>
    </source>
</evidence>
<feature type="transmembrane region" description="Helical" evidence="8">
    <location>
        <begin position="138"/>
        <end position="156"/>
    </location>
</feature>
<accession>A0A1H7UQZ4</accession>
<dbReference type="InterPro" id="IPR036259">
    <property type="entry name" value="MFS_trans_sf"/>
</dbReference>
<dbReference type="OrthoDB" id="9771451at2"/>
<keyword evidence="4 8" id="KW-1133">Transmembrane helix</keyword>
<dbReference type="InterPro" id="IPR011701">
    <property type="entry name" value="MFS"/>
</dbReference>
<feature type="transmembrane region" description="Helical" evidence="8">
    <location>
        <begin position="301"/>
        <end position="325"/>
    </location>
</feature>
<evidence type="ECO:0000256" key="3">
    <source>
        <dbReference type="ARBA" id="ARBA00022692"/>
    </source>
</evidence>
<evidence type="ECO:0000256" key="7">
    <source>
        <dbReference type="SAM" id="MobiDB-lite"/>
    </source>
</evidence>
<keyword evidence="11" id="KW-1185">Reference proteome</keyword>
<dbReference type="GO" id="GO:0015112">
    <property type="term" value="F:nitrate transmembrane transporter activity"/>
    <property type="evidence" value="ECO:0007669"/>
    <property type="project" value="InterPro"/>
</dbReference>
<feature type="transmembrane region" description="Helical" evidence="8">
    <location>
        <begin position="12"/>
        <end position="29"/>
    </location>
</feature>
<dbReference type="SUPFAM" id="SSF103473">
    <property type="entry name" value="MFS general substrate transporter"/>
    <property type="match status" value="1"/>
</dbReference>
<dbReference type="EMBL" id="FOAZ01000016">
    <property type="protein sequence ID" value="SEL99125.1"/>
    <property type="molecule type" value="Genomic_DNA"/>
</dbReference>
<feature type="compositionally biased region" description="Low complexity" evidence="7">
    <location>
        <begin position="415"/>
        <end position="425"/>
    </location>
</feature>
<evidence type="ECO:0000256" key="8">
    <source>
        <dbReference type="SAM" id="Phobius"/>
    </source>
</evidence>
<dbReference type="eggNOG" id="COG2223">
    <property type="taxonomic scope" value="Bacteria"/>
</dbReference>
<dbReference type="RefSeq" id="WP_082015225.1">
    <property type="nucleotide sequence ID" value="NZ_BBPN01000022.1"/>
</dbReference>
<feature type="transmembrane region" description="Helical" evidence="8">
    <location>
        <begin position="366"/>
        <end position="385"/>
    </location>
</feature>